<dbReference type="STRING" id="1748243.Tel_12510"/>
<evidence type="ECO:0000256" key="2">
    <source>
        <dbReference type="SAM" id="SignalP"/>
    </source>
</evidence>
<evidence type="ECO:0000313" key="4">
    <source>
        <dbReference type="Proteomes" id="UP000055136"/>
    </source>
</evidence>
<keyword evidence="4" id="KW-1185">Reference proteome</keyword>
<accession>A0A0S2TFG0</accession>
<dbReference type="EMBL" id="CP013099">
    <property type="protein sequence ID" value="ALP53889.1"/>
    <property type="molecule type" value="Genomic_DNA"/>
</dbReference>
<name>A0A0S2TFG0_9GAMM</name>
<feature type="compositionally biased region" description="Low complexity" evidence="1">
    <location>
        <begin position="43"/>
        <end position="53"/>
    </location>
</feature>
<dbReference type="AlphaFoldDB" id="A0A0S2TFG0"/>
<protein>
    <recommendedName>
        <fullName evidence="5">OmpA-like domain-containing protein</fullName>
    </recommendedName>
</protein>
<keyword evidence="2" id="KW-0732">Signal</keyword>
<evidence type="ECO:0000313" key="3">
    <source>
        <dbReference type="EMBL" id="ALP53889.1"/>
    </source>
</evidence>
<feature type="signal peptide" evidence="2">
    <location>
        <begin position="1"/>
        <end position="29"/>
    </location>
</feature>
<feature type="region of interest" description="Disordered" evidence="1">
    <location>
        <begin position="33"/>
        <end position="57"/>
    </location>
</feature>
<organism evidence="3 4">
    <name type="scientific">Candidatus Tenderia electrophaga</name>
    <dbReference type="NCBI Taxonomy" id="1748243"/>
    <lineage>
        <taxon>Bacteria</taxon>
        <taxon>Pseudomonadati</taxon>
        <taxon>Pseudomonadota</taxon>
        <taxon>Gammaproteobacteria</taxon>
        <taxon>Candidatus Tenderiales</taxon>
        <taxon>Candidatus Tenderiaceae</taxon>
        <taxon>Candidatus Tenderia</taxon>
    </lineage>
</organism>
<proteinExistence type="predicted"/>
<evidence type="ECO:0008006" key="5">
    <source>
        <dbReference type="Google" id="ProtNLM"/>
    </source>
</evidence>
<feature type="chain" id="PRO_5006605017" description="OmpA-like domain-containing protein" evidence="2">
    <location>
        <begin position="30"/>
        <end position="204"/>
    </location>
</feature>
<dbReference type="KEGG" id="tee:Tel_12510"/>
<dbReference type="Proteomes" id="UP000055136">
    <property type="component" value="Chromosome"/>
</dbReference>
<reference evidence="3" key="1">
    <citation type="submission" date="2015-10" db="EMBL/GenBank/DDBJ databases">
        <title>Description of Candidatus Tenderia electrophaga gen. nov, sp. nov., an Uncultivated Electroautotroph from a Biocathode Enrichment.</title>
        <authorList>
            <person name="Eddie B.J."/>
            <person name="Malanoski A.P."/>
            <person name="Wang Z."/>
            <person name="Hall R.J."/>
            <person name="Oh S.D."/>
            <person name="Heiner C."/>
            <person name="Lin B."/>
            <person name="Strycharz-Glaven S.M."/>
        </authorList>
    </citation>
    <scope>NUCLEOTIDE SEQUENCE [LARGE SCALE GENOMIC DNA]</scope>
    <source>
        <strain evidence="3">NRL1</strain>
    </source>
</reference>
<gene>
    <name evidence="3" type="ORF">Tel_12510</name>
</gene>
<sequence length="204" mass="22431">MNRNFVPTPFRAGAGALALGLTLQLNACANPGASNDSAAADGQQTQQQTQTMQAPTDANVPAMDQLANDMTQYREVYRVGESVILPLPDQTLFREPGSVVISNEGGTLLTRIGEILRQYPGTQVFIQEYVPAGEIKVQTRKHAMDQAYIIRSELIGRNIPPQRLVVDIEPRKPRAQEDGGDQAQAPEALSLQQHRFDLHIVPYE</sequence>
<evidence type="ECO:0000256" key="1">
    <source>
        <dbReference type="SAM" id="MobiDB-lite"/>
    </source>
</evidence>